<feature type="region of interest" description="Disordered" evidence="1">
    <location>
        <begin position="77"/>
        <end position="102"/>
    </location>
</feature>
<evidence type="ECO:0000256" key="1">
    <source>
        <dbReference type="SAM" id="MobiDB-lite"/>
    </source>
</evidence>
<dbReference type="AlphaFoldDB" id="A0A7Y0F3G1"/>
<gene>
    <name evidence="2" type="ORF">G1C96_1914</name>
</gene>
<dbReference type="RefSeq" id="WP_169276398.1">
    <property type="nucleotide sequence ID" value="NZ_JAAIIH010000023.1"/>
</dbReference>
<dbReference type="Proteomes" id="UP000588277">
    <property type="component" value="Unassembled WGS sequence"/>
</dbReference>
<proteinExistence type="predicted"/>
<reference evidence="2 3" key="1">
    <citation type="submission" date="2020-02" db="EMBL/GenBank/DDBJ databases">
        <title>Characterization of phylogenetic diversity of novel bifidobacterial species isolated in Czech ZOOs.</title>
        <authorList>
            <person name="Lugli G.A."/>
            <person name="Vera N.B."/>
            <person name="Ventura M."/>
        </authorList>
    </citation>
    <scope>NUCLEOTIDE SEQUENCE [LARGE SCALE GENOMIC DNA]</scope>
    <source>
        <strain evidence="2 3">DSM 109958</strain>
    </source>
</reference>
<sequence length="102" mass="11086">MTGPTTRIRRALDMEIRPDVNRHRADANDIAIDCLRAIANALQAGRTHKLRINVPTDPADAAILGASLMRLAANLADAPQTPEKHSGKERDAGRRVCTPQGR</sequence>
<evidence type="ECO:0000313" key="2">
    <source>
        <dbReference type="EMBL" id="NMN01325.1"/>
    </source>
</evidence>
<keyword evidence="3" id="KW-1185">Reference proteome</keyword>
<protein>
    <submittedName>
        <fullName evidence="2">Uncharacterized protein</fullName>
    </submittedName>
</protein>
<accession>A0A7Y0F3G1</accession>
<comment type="caution">
    <text evidence="2">The sequence shown here is derived from an EMBL/GenBank/DDBJ whole genome shotgun (WGS) entry which is preliminary data.</text>
</comment>
<name>A0A7Y0F3G1_9BIFI</name>
<organism evidence="2 3">
    <name type="scientific">Bifidobacterium moraviense</name>
    <dbReference type="NCBI Taxonomy" id="2675323"/>
    <lineage>
        <taxon>Bacteria</taxon>
        <taxon>Bacillati</taxon>
        <taxon>Actinomycetota</taxon>
        <taxon>Actinomycetes</taxon>
        <taxon>Bifidobacteriales</taxon>
        <taxon>Bifidobacteriaceae</taxon>
        <taxon>Bifidobacterium</taxon>
    </lineage>
</organism>
<dbReference type="EMBL" id="JAAIIH010000023">
    <property type="protein sequence ID" value="NMN01325.1"/>
    <property type="molecule type" value="Genomic_DNA"/>
</dbReference>
<evidence type="ECO:0000313" key="3">
    <source>
        <dbReference type="Proteomes" id="UP000588277"/>
    </source>
</evidence>
<feature type="compositionally biased region" description="Basic and acidic residues" evidence="1">
    <location>
        <begin position="82"/>
        <end position="94"/>
    </location>
</feature>